<evidence type="ECO:0000313" key="2">
    <source>
        <dbReference type="Proteomes" id="UP000007347"/>
    </source>
</evidence>
<name>K0NP71_DESTT</name>
<dbReference type="KEGG" id="dto:TOL2_C43340"/>
<sequence>MKKFEFIVLILFLGLILCSTLQAKSTIVANFITVSPEAAQSAHLFHMEQFEHYRNDLNQVEQNFSAEFNNQFANLFVSCIKDAAKASGAGL</sequence>
<dbReference type="HOGENOM" id="CLU_2422180_0_0_7"/>
<dbReference type="AlphaFoldDB" id="K0NP71"/>
<gene>
    <name evidence="1" type="ordered locus">TOL2_C43340</name>
</gene>
<accession>K0NP71</accession>
<dbReference type="STRING" id="651182.TOL2_C43340"/>
<protein>
    <submittedName>
        <fullName evidence="1">Uncharacterized protein</fullName>
    </submittedName>
</protein>
<proteinExistence type="predicted"/>
<dbReference type="Proteomes" id="UP000007347">
    <property type="component" value="Chromosome"/>
</dbReference>
<keyword evidence="2" id="KW-1185">Reference proteome</keyword>
<dbReference type="EMBL" id="FO203503">
    <property type="protein sequence ID" value="CCK82490.1"/>
    <property type="molecule type" value="Genomic_DNA"/>
</dbReference>
<reference evidence="1 2" key="1">
    <citation type="journal article" date="2013" name="Environ. Microbiol.">
        <title>Complete genome, catabolic sub-proteomes and key-metabolites of Desulfobacula toluolica Tol2, a marine, aromatic compound-degrading, sulfate-reducing bacterium.</title>
        <authorList>
            <person name="Wohlbrand L."/>
            <person name="Jacob J.H."/>
            <person name="Kube M."/>
            <person name="Mussmann M."/>
            <person name="Jarling R."/>
            <person name="Beck A."/>
            <person name="Amann R."/>
            <person name="Wilkes H."/>
            <person name="Reinhardt R."/>
            <person name="Rabus R."/>
        </authorList>
    </citation>
    <scope>NUCLEOTIDE SEQUENCE [LARGE SCALE GENOMIC DNA]</scope>
    <source>
        <strain evidence="2">DSM 7467 / Tol2</strain>
    </source>
</reference>
<dbReference type="RefSeq" id="WP_014959667.1">
    <property type="nucleotide sequence ID" value="NC_018645.1"/>
</dbReference>
<organism evidence="1 2">
    <name type="scientific">Desulfobacula toluolica (strain DSM 7467 / Tol2)</name>
    <dbReference type="NCBI Taxonomy" id="651182"/>
    <lineage>
        <taxon>Bacteria</taxon>
        <taxon>Pseudomonadati</taxon>
        <taxon>Thermodesulfobacteriota</taxon>
        <taxon>Desulfobacteria</taxon>
        <taxon>Desulfobacterales</taxon>
        <taxon>Desulfobacteraceae</taxon>
        <taxon>Desulfobacula</taxon>
    </lineage>
</organism>
<evidence type="ECO:0000313" key="1">
    <source>
        <dbReference type="EMBL" id="CCK82490.1"/>
    </source>
</evidence>